<dbReference type="InterPro" id="IPR005182">
    <property type="entry name" value="YdbS-like_PH"/>
</dbReference>
<accession>A0ABD5W6T3</accession>
<feature type="compositionally biased region" description="Gly residues" evidence="1">
    <location>
        <begin position="1"/>
        <end position="21"/>
    </location>
</feature>
<name>A0ABD5W6T3_9EURY</name>
<proteinExistence type="predicted"/>
<feature type="region of interest" description="Disordered" evidence="1">
    <location>
        <begin position="1"/>
        <end position="25"/>
    </location>
</feature>
<dbReference type="GeneID" id="81125693"/>
<dbReference type="Pfam" id="PF03703">
    <property type="entry name" value="bPH_2"/>
    <property type="match status" value="1"/>
</dbReference>
<evidence type="ECO:0000313" key="5">
    <source>
        <dbReference type="Proteomes" id="UP001596461"/>
    </source>
</evidence>
<feature type="domain" description="YdbS-like PH" evidence="3">
    <location>
        <begin position="99"/>
        <end position="169"/>
    </location>
</feature>
<comment type="caution">
    <text evidence="4">The sequence shown here is derived from an EMBL/GenBank/DDBJ whole genome shotgun (WGS) entry which is preliminary data.</text>
</comment>
<dbReference type="EMBL" id="JBHTAH010000003">
    <property type="protein sequence ID" value="MFC7069059.1"/>
    <property type="molecule type" value="Genomic_DNA"/>
</dbReference>
<keyword evidence="2" id="KW-1133">Transmembrane helix</keyword>
<gene>
    <name evidence="4" type="ORF">ACFQL9_05330</name>
</gene>
<evidence type="ECO:0000313" key="4">
    <source>
        <dbReference type="EMBL" id="MFC7069059.1"/>
    </source>
</evidence>
<organism evidence="4 5">
    <name type="scientific">Halobaculum lipolyticum</name>
    <dbReference type="NCBI Taxonomy" id="3032001"/>
    <lineage>
        <taxon>Archaea</taxon>
        <taxon>Methanobacteriati</taxon>
        <taxon>Methanobacteriota</taxon>
        <taxon>Stenosarchaea group</taxon>
        <taxon>Halobacteria</taxon>
        <taxon>Halobacteriales</taxon>
        <taxon>Haloferacaceae</taxon>
        <taxon>Halobaculum</taxon>
    </lineage>
</organism>
<dbReference type="Proteomes" id="UP001596461">
    <property type="component" value="Unassembled WGS sequence"/>
</dbReference>
<keyword evidence="5" id="KW-1185">Reference proteome</keyword>
<feature type="transmembrane region" description="Helical" evidence="2">
    <location>
        <begin position="45"/>
        <end position="65"/>
    </location>
</feature>
<evidence type="ECO:0000259" key="3">
    <source>
        <dbReference type="Pfam" id="PF03703"/>
    </source>
</evidence>
<keyword evidence="2" id="KW-0812">Transmembrane</keyword>
<dbReference type="PANTHER" id="PTHR37938">
    <property type="entry name" value="BLL0215 PROTEIN"/>
    <property type="match status" value="1"/>
</dbReference>
<dbReference type="PANTHER" id="PTHR37938:SF1">
    <property type="entry name" value="BLL0215 PROTEIN"/>
    <property type="match status" value="1"/>
</dbReference>
<feature type="transmembrane region" description="Helical" evidence="2">
    <location>
        <begin position="71"/>
        <end position="98"/>
    </location>
</feature>
<keyword evidence="2" id="KW-0472">Membrane</keyword>
<protein>
    <submittedName>
        <fullName evidence="4">PH domain-containing protein</fullName>
    </submittedName>
</protein>
<dbReference type="AlphaFoldDB" id="A0ABD5W6T3"/>
<evidence type="ECO:0000256" key="2">
    <source>
        <dbReference type="SAM" id="Phobius"/>
    </source>
</evidence>
<reference evidence="4 5" key="1">
    <citation type="journal article" date="2019" name="Int. J. Syst. Evol. Microbiol.">
        <title>The Global Catalogue of Microorganisms (GCM) 10K type strain sequencing project: providing services to taxonomists for standard genome sequencing and annotation.</title>
        <authorList>
            <consortium name="The Broad Institute Genomics Platform"/>
            <consortium name="The Broad Institute Genome Sequencing Center for Infectious Disease"/>
            <person name="Wu L."/>
            <person name="Ma J."/>
        </authorList>
    </citation>
    <scope>NUCLEOTIDE SEQUENCE [LARGE SCALE GENOMIC DNA]</scope>
    <source>
        <strain evidence="4 5">DT31</strain>
    </source>
</reference>
<evidence type="ECO:0000256" key="1">
    <source>
        <dbReference type="SAM" id="MobiDB-lite"/>
    </source>
</evidence>
<sequence>MTGGDGGGGEAAGANGTGGADGVPPAVPLADDEATLWTGRPRLSAAFPAAGVGLLVAVGGLALAVGPAGDAGGVGVVVAALAVLFGAAIPALAVLSLVNTRYVLTDRAASVKTGIVGRRVVRARLSMVENTAYRQSVTGSLFGYGTVTIETAGGDVAFRRVDDPRDVRGLVDAHTRGASDDGRASPAIPGSLDSWRAVREEVRAWRAAVER</sequence>
<dbReference type="RefSeq" id="WP_284030840.1">
    <property type="nucleotide sequence ID" value="NZ_CP126154.1"/>
</dbReference>